<accession>A0A497YSY8</accession>
<reference evidence="1 2" key="1">
    <citation type="submission" date="2018-10" db="EMBL/GenBank/DDBJ databases">
        <title>Genomic Encyclopedia of Type Strains, Phase IV (KMG-IV): sequencing the most valuable type-strain genomes for metagenomic binning, comparative biology and taxonomic classification.</title>
        <authorList>
            <person name="Goeker M."/>
        </authorList>
    </citation>
    <scope>NUCLEOTIDE SEQUENCE [LARGE SCALE GENOMIC DNA]</scope>
    <source>
        <strain evidence="1 2">DSM 20549</strain>
    </source>
</reference>
<protein>
    <submittedName>
        <fullName evidence="1">YolD-like protein</fullName>
    </submittedName>
</protein>
<dbReference type="Pfam" id="PF08863">
    <property type="entry name" value="YolD"/>
    <property type="match status" value="1"/>
</dbReference>
<sequence length="112" mass="13256">MVGDVQDRGALKWTALMLPEHIRMLREWKEEDNRVPKPELDEFDLQALQENIELALVRRCQAEIQMWKDHQYRYYVGTITEVDLHTRTIVCDDSLKAKRLSVDMITSVQLID</sequence>
<gene>
    <name evidence="1" type="ORF">DFR62_0246</name>
</gene>
<dbReference type="InterPro" id="IPR014962">
    <property type="entry name" value="YolD"/>
</dbReference>
<organism evidence="1 2">
    <name type="scientific">Planococcus citreus</name>
    <dbReference type="NCBI Taxonomy" id="1373"/>
    <lineage>
        <taxon>Bacteria</taxon>
        <taxon>Bacillati</taxon>
        <taxon>Bacillota</taxon>
        <taxon>Bacilli</taxon>
        <taxon>Bacillales</taxon>
        <taxon>Caryophanaceae</taxon>
        <taxon>Planococcus</taxon>
    </lineage>
</organism>
<dbReference type="RefSeq" id="WP_158290816.1">
    <property type="nucleotide sequence ID" value="NZ_QBEW01000043.1"/>
</dbReference>
<evidence type="ECO:0000313" key="1">
    <source>
        <dbReference type="EMBL" id="RLJ90104.1"/>
    </source>
</evidence>
<dbReference type="EMBL" id="RCCP01000001">
    <property type="protein sequence ID" value="RLJ90104.1"/>
    <property type="molecule type" value="Genomic_DNA"/>
</dbReference>
<name>A0A497YSY8_9BACL</name>
<comment type="caution">
    <text evidence="1">The sequence shown here is derived from an EMBL/GenBank/DDBJ whole genome shotgun (WGS) entry which is preliminary data.</text>
</comment>
<dbReference type="AlphaFoldDB" id="A0A497YSY8"/>
<evidence type="ECO:0000313" key="2">
    <source>
        <dbReference type="Proteomes" id="UP000280791"/>
    </source>
</evidence>
<dbReference type="Proteomes" id="UP000280791">
    <property type="component" value="Unassembled WGS sequence"/>
</dbReference>
<keyword evidence="2" id="KW-1185">Reference proteome</keyword>
<proteinExistence type="predicted"/>